<dbReference type="PATRIC" id="fig|1127483.3.peg.4940"/>
<dbReference type="PANTHER" id="PTHR43775:SF37">
    <property type="entry name" value="SI:DKEY-61P9.11"/>
    <property type="match status" value="1"/>
</dbReference>
<dbReference type="PROSITE" id="PS52004">
    <property type="entry name" value="KS3_2"/>
    <property type="match status" value="1"/>
</dbReference>
<dbReference type="CDD" id="cd00833">
    <property type="entry name" value="PKS"/>
    <property type="match status" value="1"/>
</dbReference>
<reference evidence="4 5" key="1">
    <citation type="journal article" date="2012" name="J. Bacteriol.">
        <title>De Novo Genome Project of Cupriavidus basilensis OR16.</title>
        <authorList>
            <person name="Cserhati M."/>
            <person name="Kriszt B."/>
            <person name="Szoboszlay S."/>
            <person name="Toth A."/>
            <person name="Szabo I."/>
            <person name="Tancsics A."/>
            <person name="Nagy I."/>
            <person name="Horvath B."/>
            <person name="Nagy I."/>
            <person name="Kukolya J."/>
        </authorList>
    </citation>
    <scope>NUCLEOTIDE SEQUENCE [LARGE SCALE GENOMIC DNA]</scope>
    <source>
        <strain evidence="4 5">OR16</strain>
    </source>
</reference>
<evidence type="ECO:0000313" key="5">
    <source>
        <dbReference type="Proteomes" id="UP000005808"/>
    </source>
</evidence>
<dbReference type="PANTHER" id="PTHR43775">
    <property type="entry name" value="FATTY ACID SYNTHASE"/>
    <property type="match status" value="1"/>
</dbReference>
<dbReference type="GO" id="GO:0005737">
    <property type="term" value="C:cytoplasm"/>
    <property type="evidence" value="ECO:0007669"/>
    <property type="project" value="TreeGrafter"/>
</dbReference>
<dbReference type="RefSeq" id="WP_006160289.1">
    <property type="nucleotide sequence ID" value="NZ_AHJE01000062.1"/>
</dbReference>
<dbReference type="SMART" id="SM00825">
    <property type="entry name" value="PKS_KS"/>
    <property type="match status" value="1"/>
</dbReference>
<proteinExistence type="predicted"/>
<dbReference type="GO" id="GO:0004312">
    <property type="term" value="F:fatty acid synthase activity"/>
    <property type="evidence" value="ECO:0007669"/>
    <property type="project" value="TreeGrafter"/>
</dbReference>
<dbReference type="GO" id="GO:0071770">
    <property type="term" value="P:DIM/DIP cell wall layer assembly"/>
    <property type="evidence" value="ECO:0007669"/>
    <property type="project" value="TreeGrafter"/>
</dbReference>
<keyword evidence="1" id="KW-0596">Phosphopantetheine</keyword>
<dbReference type="GO" id="GO:0006633">
    <property type="term" value="P:fatty acid biosynthetic process"/>
    <property type="evidence" value="ECO:0007669"/>
    <property type="project" value="TreeGrafter"/>
</dbReference>
<dbReference type="SUPFAM" id="SSF53901">
    <property type="entry name" value="Thiolase-like"/>
    <property type="match status" value="1"/>
</dbReference>
<dbReference type="InterPro" id="IPR014030">
    <property type="entry name" value="Ketoacyl_synth_N"/>
</dbReference>
<dbReference type="InterPro" id="IPR016039">
    <property type="entry name" value="Thiolase-like"/>
</dbReference>
<protein>
    <submittedName>
        <fullName evidence="4">Beta-ketoacyl synthase</fullName>
    </submittedName>
</protein>
<comment type="caution">
    <text evidence="4">The sequence shown here is derived from an EMBL/GenBank/DDBJ whole genome shotgun (WGS) entry which is preliminary data.</text>
</comment>
<sequence length="300" mass="31755">MTLNFASSTDHPRSSDVAIIGAAGRFPGADSVEVLWQLLLAGQEPYRILTQEQLAEAGHGDLARSPRYVSQVRIPAHYDCFDAAFFGYSPREAAFMDPQQRLLLECAWHVFEHAGHPPGDQDGMRTAVFASVGANGYSALHVLPQVLTGNADMLDCIVGNDKDYCASRLAYKLNLSGAAIGVQTACSSSLVAVHLAVQALLNHEADRALVAAASLSVPAEVGYLAQESGIRSPDGHCRPFDANSNGTVFASGTAGVLLRRLDDAIVNGDRVLASSAPARLTTMRVQGLASPPLGCKGRSR</sequence>
<dbReference type="Pfam" id="PF00109">
    <property type="entry name" value="ketoacyl-synt"/>
    <property type="match status" value="1"/>
</dbReference>
<dbReference type="Proteomes" id="UP000005808">
    <property type="component" value="Unassembled WGS sequence"/>
</dbReference>
<evidence type="ECO:0000256" key="2">
    <source>
        <dbReference type="ARBA" id="ARBA00022553"/>
    </source>
</evidence>
<dbReference type="GO" id="GO:0005886">
    <property type="term" value="C:plasma membrane"/>
    <property type="evidence" value="ECO:0007669"/>
    <property type="project" value="TreeGrafter"/>
</dbReference>
<evidence type="ECO:0000313" key="4">
    <source>
        <dbReference type="EMBL" id="EHP40573.1"/>
    </source>
</evidence>
<dbReference type="AlphaFoldDB" id="H1SA24"/>
<dbReference type="EMBL" id="AHJE01000062">
    <property type="protein sequence ID" value="EHP40573.1"/>
    <property type="molecule type" value="Genomic_DNA"/>
</dbReference>
<organism evidence="4 5">
    <name type="scientific">Cupriavidus basilensis OR16</name>
    <dbReference type="NCBI Taxonomy" id="1127483"/>
    <lineage>
        <taxon>Bacteria</taxon>
        <taxon>Pseudomonadati</taxon>
        <taxon>Pseudomonadota</taxon>
        <taxon>Betaproteobacteria</taxon>
        <taxon>Burkholderiales</taxon>
        <taxon>Burkholderiaceae</taxon>
        <taxon>Cupriavidus</taxon>
    </lineage>
</organism>
<dbReference type="InterPro" id="IPR050091">
    <property type="entry name" value="PKS_NRPS_Biosynth_Enz"/>
</dbReference>
<accession>H1SA24</accession>
<dbReference type="InterPro" id="IPR020841">
    <property type="entry name" value="PKS_Beta-ketoAc_synthase_dom"/>
</dbReference>
<dbReference type="Gene3D" id="3.40.47.10">
    <property type="match status" value="1"/>
</dbReference>
<keyword evidence="2" id="KW-0597">Phosphoprotein</keyword>
<dbReference type="OrthoDB" id="9778690at2"/>
<evidence type="ECO:0000256" key="1">
    <source>
        <dbReference type="ARBA" id="ARBA00022450"/>
    </source>
</evidence>
<feature type="domain" description="Ketosynthase family 3 (KS3)" evidence="3">
    <location>
        <begin position="14"/>
        <end position="300"/>
    </location>
</feature>
<evidence type="ECO:0000259" key="3">
    <source>
        <dbReference type="PROSITE" id="PS52004"/>
    </source>
</evidence>
<gene>
    <name evidence="4" type="ORF">OR16_24715</name>
</gene>
<name>H1SA24_9BURK</name>